<accession>A0A076G864</accession>
<name>A0A076G864_BPMCO</name>
<gene>
    <name evidence="1" type="primary">62</name>
    <name evidence="1" type="ORF">PBI_YUNGJAMAL_62</name>
</gene>
<reference evidence="1" key="1">
    <citation type="submission" date="2014-05" db="EMBL/GenBank/DDBJ databases">
        <authorList>
            <person name="Pacey E."/>
            <person name="Bowman C.A."/>
            <person name="Russell D.A."/>
            <person name="Pope W.H."/>
            <person name="Jacobs-Sera D."/>
            <person name="Hendrix R.W."/>
            <person name="Hatfull G.F."/>
        </authorList>
    </citation>
    <scope>NUCLEOTIDE SEQUENCE [LARGE SCALE GENOMIC DNA]</scope>
</reference>
<sequence>MAVTNWTVTVIDGKQYLVIEVAQFRIPLDWDPSSNMFIAVAAPDGGLGNFPALVRGDNGETPELDSVIDFTPLAWDDPTPDFASWTETSENVYRLSLGLHTGAPGDAGPINLADAEDLAGALAAGKLIAVNATADGFELVSPKVGDMYWPATINNTPSGNTAYTLCAVPIPAQPFDWRPEPQGWCVITGTGPNVQADLIARLDTAASGNIVGRGRGHVGQNTEGFATNLAAGPPPGSAADYNKVPAGQEAVIYLRAERQSGSDTFTTTASATHFSVRVQPIP</sequence>
<dbReference type="Proteomes" id="UP000028668">
    <property type="component" value="Segment"/>
</dbReference>
<organism evidence="1 2">
    <name type="scientific">Mycobacterium phage YungJamal</name>
    <dbReference type="NCBI Taxonomy" id="1505226"/>
    <lineage>
        <taxon>Viruses</taxon>
        <taxon>Duplodnaviria</taxon>
        <taxon>Heunggongvirae</taxon>
        <taxon>Uroviricota</taxon>
        <taxon>Caudoviricetes</taxon>
        <taxon>Corndogvirus</taxon>
        <taxon>Mycobacterium phage Corndog</taxon>
    </lineage>
</organism>
<protein>
    <submittedName>
        <fullName evidence="1">Minor tail protein</fullName>
    </submittedName>
</protein>
<dbReference type="EMBL" id="KJ829260">
    <property type="protein sequence ID" value="AII28301.1"/>
    <property type="molecule type" value="Genomic_DNA"/>
</dbReference>
<evidence type="ECO:0000313" key="1">
    <source>
        <dbReference type="EMBL" id="AII28301.1"/>
    </source>
</evidence>
<evidence type="ECO:0000313" key="2">
    <source>
        <dbReference type="Proteomes" id="UP000028668"/>
    </source>
</evidence>
<proteinExistence type="predicted"/>